<comment type="caution">
    <text evidence="2">The sequence shown here is derived from an EMBL/GenBank/DDBJ whole genome shotgun (WGS) entry which is preliminary data.</text>
</comment>
<accession>A0A8S2XE97</accession>
<gene>
    <name evidence="2" type="ORF">SMN809_LOCUS34468</name>
</gene>
<dbReference type="InterPro" id="IPR035979">
    <property type="entry name" value="RBD_domain_sf"/>
</dbReference>
<dbReference type="Pfam" id="PF00076">
    <property type="entry name" value="RRM_1"/>
    <property type="match status" value="1"/>
</dbReference>
<dbReference type="EMBL" id="CAJOBI010079236">
    <property type="protein sequence ID" value="CAF4490838.1"/>
    <property type="molecule type" value="Genomic_DNA"/>
</dbReference>
<dbReference type="SUPFAM" id="SSF54928">
    <property type="entry name" value="RNA-binding domain, RBD"/>
    <property type="match status" value="1"/>
</dbReference>
<evidence type="ECO:0000259" key="1">
    <source>
        <dbReference type="Pfam" id="PF00076"/>
    </source>
</evidence>
<organism evidence="2 3">
    <name type="scientific">Rotaria magnacalcarata</name>
    <dbReference type="NCBI Taxonomy" id="392030"/>
    <lineage>
        <taxon>Eukaryota</taxon>
        <taxon>Metazoa</taxon>
        <taxon>Spiralia</taxon>
        <taxon>Gnathifera</taxon>
        <taxon>Rotifera</taxon>
        <taxon>Eurotatoria</taxon>
        <taxon>Bdelloidea</taxon>
        <taxon>Philodinida</taxon>
        <taxon>Philodinidae</taxon>
        <taxon>Rotaria</taxon>
    </lineage>
</organism>
<reference evidence="2" key="1">
    <citation type="submission" date="2021-02" db="EMBL/GenBank/DDBJ databases">
        <authorList>
            <person name="Nowell W R."/>
        </authorList>
    </citation>
    <scope>NUCLEOTIDE SEQUENCE</scope>
</reference>
<dbReference type="Gene3D" id="3.30.70.330">
    <property type="match status" value="1"/>
</dbReference>
<proteinExistence type="predicted"/>
<feature type="domain" description="RRM" evidence="1">
    <location>
        <begin position="12"/>
        <end position="39"/>
    </location>
</feature>
<dbReference type="InterPro" id="IPR000504">
    <property type="entry name" value="RRM_dom"/>
</dbReference>
<feature type="non-terminal residue" evidence="2">
    <location>
        <position position="1"/>
    </location>
</feature>
<protein>
    <recommendedName>
        <fullName evidence="1">RRM domain-containing protein</fullName>
    </recommendedName>
</protein>
<dbReference type="GO" id="GO:0003723">
    <property type="term" value="F:RNA binding"/>
    <property type="evidence" value="ECO:0007669"/>
    <property type="project" value="InterPro"/>
</dbReference>
<evidence type="ECO:0000313" key="2">
    <source>
        <dbReference type="EMBL" id="CAF4490838.1"/>
    </source>
</evidence>
<evidence type="ECO:0000313" key="3">
    <source>
        <dbReference type="Proteomes" id="UP000676336"/>
    </source>
</evidence>
<dbReference type="InterPro" id="IPR012677">
    <property type="entry name" value="Nucleotide-bd_a/b_plait_sf"/>
</dbReference>
<dbReference type="Proteomes" id="UP000676336">
    <property type="component" value="Unassembled WGS sequence"/>
</dbReference>
<dbReference type="AlphaFoldDB" id="A0A8S2XE97"/>
<name>A0A8S2XE97_9BILA</name>
<sequence length="40" mass="4256">MNGSNKIVRTKLFIGNLDPSTQPAELSDLFGSFGTVLEAS</sequence>